<feature type="region of interest" description="Disordered" evidence="1">
    <location>
        <begin position="148"/>
        <end position="288"/>
    </location>
</feature>
<feature type="compositionally biased region" description="Polar residues" evidence="1">
    <location>
        <begin position="213"/>
        <end position="223"/>
    </location>
</feature>
<keyword evidence="3" id="KW-1185">Reference proteome</keyword>
<dbReference type="HOGENOM" id="CLU_042308_0_0_1"/>
<accession>A0A084AG54</accession>
<protein>
    <submittedName>
        <fullName evidence="2">Uncharacterized protein</fullName>
    </submittedName>
</protein>
<gene>
    <name evidence="2" type="ORF">S7711_06329</name>
</gene>
<reference evidence="2 3" key="1">
    <citation type="journal article" date="2014" name="BMC Genomics">
        <title>Comparative genome sequencing reveals chemotype-specific gene clusters in the toxigenic black mold Stachybotrys.</title>
        <authorList>
            <person name="Semeiks J."/>
            <person name="Borek D."/>
            <person name="Otwinowski Z."/>
            <person name="Grishin N.V."/>
        </authorList>
    </citation>
    <scope>NUCLEOTIDE SEQUENCE [LARGE SCALE GENOMIC DNA]</scope>
    <source>
        <strain evidence="3">CBS 109288 / IBT 7711</strain>
    </source>
</reference>
<dbReference type="Proteomes" id="UP000028045">
    <property type="component" value="Unassembled WGS sequence"/>
</dbReference>
<dbReference type="EMBL" id="KL648743">
    <property type="protein sequence ID" value="KEY64283.1"/>
    <property type="molecule type" value="Genomic_DNA"/>
</dbReference>
<proteinExistence type="predicted"/>
<dbReference type="AlphaFoldDB" id="A0A084AG54"/>
<evidence type="ECO:0000313" key="3">
    <source>
        <dbReference type="Proteomes" id="UP000028045"/>
    </source>
</evidence>
<sequence length="345" mass="36671">MSAPKPQDPLDALQHAVNDVLVQTGKALRASRKDGPGNLAQAHGSLQSKLPDTIRLFHSALDTLEHDIIRAKSVLQRDLAKIQSKNQPVQQASQVEETQPKAPMVIDVDSSPPPADIKQQPLHRDEETKLMAPFPDMGMGLTDVLDAEAQQASSSSIDAPQAKEAIAPAAPMAPMPLMDESASASNPVATESMPDAGLNFTDMEFTLAPSGEPQDQSSTTAQDPSFDLSTFAPPDADDDLMVLDNLLPTSNSDQAANAPAPPQPDVGSTVGGEQAVEKPEPSDHTFDDVFNMDGGVTDGTDFDFGIDGGLGEDTFDDLMNSRDDNFEPMETGDFDAAFFGLDKTD</sequence>
<feature type="compositionally biased region" description="Low complexity" evidence="1">
    <location>
        <begin position="159"/>
        <end position="178"/>
    </location>
</feature>
<name>A0A084AG54_STACB</name>
<organism evidence="2 3">
    <name type="scientific">Stachybotrys chartarum (strain CBS 109288 / IBT 7711)</name>
    <name type="common">Toxic black mold</name>
    <name type="synonym">Stilbospora chartarum</name>
    <dbReference type="NCBI Taxonomy" id="1280523"/>
    <lineage>
        <taxon>Eukaryota</taxon>
        <taxon>Fungi</taxon>
        <taxon>Dikarya</taxon>
        <taxon>Ascomycota</taxon>
        <taxon>Pezizomycotina</taxon>
        <taxon>Sordariomycetes</taxon>
        <taxon>Hypocreomycetidae</taxon>
        <taxon>Hypocreales</taxon>
        <taxon>Stachybotryaceae</taxon>
        <taxon>Stachybotrys</taxon>
    </lineage>
</organism>
<evidence type="ECO:0000256" key="1">
    <source>
        <dbReference type="SAM" id="MobiDB-lite"/>
    </source>
</evidence>
<feature type="compositionally biased region" description="Basic and acidic residues" evidence="1">
    <location>
        <begin position="275"/>
        <end position="287"/>
    </location>
</feature>
<dbReference type="OrthoDB" id="5409998at2759"/>
<evidence type="ECO:0000313" key="2">
    <source>
        <dbReference type="EMBL" id="KEY64283.1"/>
    </source>
</evidence>